<evidence type="ECO:0000313" key="9">
    <source>
        <dbReference type="Proteomes" id="UP000244571"/>
    </source>
</evidence>
<feature type="region of interest" description="Disordered" evidence="6">
    <location>
        <begin position="1"/>
        <end position="22"/>
    </location>
</feature>
<dbReference type="OrthoDB" id="9790889at2"/>
<dbReference type="Pfam" id="PF02900">
    <property type="entry name" value="LigB"/>
    <property type="match status" value="1"/>
</dbReference>
<dbReference type="InterPro" id="IPR014436">
    <property type="entry name" value="Extradiol_dOase_DODA"/>
</dbReference>
<comment type="similarity">
    <text evidence="2">Belongs to the DODA-type extradiol aromatic ring-opening dioxygenase family.</text>
</comment>
<sequence length="291" mass="32033">MTNATSQPASAQQSQTLAQVRQPQQAHRQPVLFIPHGAGPCFFMDWEPAHMWDGMSQYLRNIAEQLPQRPTAIVMVSAHWMAPQFHVTSHANPDLVFDYYGFPPHTYELTYPAVGQPALAQHLVQLINGAGLAAEVDGDRGFDHGMFIPLKLMFPDADIPVVQLSLRNDLDPAAHVAVGQAIADLRDEGVLIVGSGMSFHNMRGYGDSRFTPLSEIFDDWLTEAVEADAETRNDHLTSWAKAPHAYACHPAGKEEHLIPLMVAAGAARSDVGRKVYSEQVLKTRLSGFQFG</sequence>
<protein>
    <submittedName>
        <fullName evidence="8">Dioxygenase</fullName>
    </submittedName>
</protein>
<keyword evidence="5" id="KW-0560">Oxidoreductase</keyword>
<dbReference type="Proteomes" id="UP000244571">
    <property type="component" value="Chromosome"/>
</dbReference>
<evidence type="ECO:0000313" key="8">
    <source>
        <dbReference type="EMBL" id="AWB35682.1"/>
    </source>
</evidence>
<evidence type="ECO:0000259" key="7">
    <source>
        <dbReference type="Pfam" id="PF02900"/>
    </source>
</evidence>
<feature type="compositionally biased region" description="Low complexity" evidence="6">
    <location>
        <begin position="1"/>
        <end position="19"/>
    </location>
</feature>
<dbReference type="PIRSF" id="PIRSF006157">
    <property type="entry name" value="Doxgns_DODA"/>
    <property type="match status" value="1"/>
</dbReference>
<dbReference type="GO" id="GO:0016702">
    <property type="term" value="F:oxidoreductase activity, acting on single donors with incorporation of molecular oxygen, incorporation of two atoms of oxygen"/>
    <property type="evidence" value="ECO:0007669"/>
    <property type="project" value="UniProtKB-ARBA"/>
</dbReference>
<keyword evidence="8" id="KW-0223">Dioxygenase</keyword>
<evidence type="ECO:0000256" key="2">
    <source>
        <dbReference type="ARBA" id="ARBA00007581"/>
    </source>
</evidence>
<keyword evidence="9" id="KW-1185">Reference proteome</keyword>
<name>A0A2R4XPD8_9BURK</name>
<feature type="domain" description="Extradiol ring-cleavage dioxygenase class III enzyme subunit B" evidence="7">
    <location>
        <begin position="32"/>
        <end position="276"/>
    </location>
</feature>
<evidence type="ECO:0000256" key="1">
    <source>
        <dbReference type="ARBA" id="ARBA00001947"/>
    </source>
</evidence>
<accession>A0A2R4XPD8</accession>
<evidence type="ECO:0000256" key="6">
    <source>
        <dbReference type="SAM" id="MobiDB-lite"/>
    </source>
</evidence>
<dbReference type="GO" id="GO:0008198">
    <property type="term" value="F:ferrous iron binding"/>
    <property type="evidence" value="ECO:0007669"/>
    <property type="project" value="InterPro"/>
</dbReference>
<dbReference type="SUPFAM" id="SSF53213">
    <property type="entry name" value="LigB-like"/>
    <property type="match status" value="1"/>
</dbReference>
<dbReference type="PANTHER" id="PTHR30096:SF0">
    <property type="entry name" value="4,5-DOPA DIOXYGENASE EXTRADIOL-LIKE PROTEIN"/>
    <property type="match status" value="1"/>
</dbReference>
<keyword evidence="3" id="KW-0479">Metal-binding</keyword>
<dbReference type="AlphaFoldDB" id="A0A2R4XPD8"/>
<dbReference type="EMBL" id="CP028901">
    <property type="protein sequence ID" value="AWB35682.1"/>
    <property type="molecule type" value="Genomic_DNA"/>
</dbReference>
<dbReference type="Gene3D" id="3.40.830.10">
    <property type="entry name" value="LigB-like"/>
    <property type="match status" value="1"/>
</dbReference>
<gene>
    <name evidence="8" type="ORF">DBV39_06325</name>
</gene>
<keyword evidence="4" id="KW-0862">Zinc</keyword>
<dbReference type="GO" id="GO:0008270">
    <property type="term" value="F:zinc ion binding"/>
    <property type="evidence" value="ECO:0007669"/>
    <property type="project" value="InterPro"/>
</dbReference>
<dbReference type="KEGG" id="boz:DBV39_06325"/>
<proteinExistence type="inferred from homology"/>
<dbReference type="CDD" id="cd07363">
    <property type="entry name" value="45_DOPA_Dioxygenase"/>
    <property type="match status" value="1"/>
</dbReference>
<reference evidence="8 9" key="1">
    <citation type="submission" date="2018-04" db="EMBL/GenBank/DDBJ databases">
        <title>Bordetella sp. HZ20 isolated from seawater.</title>
        <authorList>
            <person name="Sun C."/>
        </authorList>
    </citation>
    <scope>NUCLEOTIDE SEQUENCE [LARGE SCALE GENOMIC DNA]</scope>
    <source>
        <strain evidence="8 9">HZ20</strain>
    </source>
</reference>
<dbReference type="InterPro" id="IPR004183">
    <property type="entry name" value="Xdiol_dOase_suB"/>
</dbReference>
<evidence type="ECO:0000256" key="5">
    <source>
        <dbReference type="ARBA" id="ARBA00023002"/>
    </source>
</evidence>
<comment type="cofactor">
    <cofactor evidence="1">
        <name>Zn(2+)</name>
        <dbReference type="ChEBI" id="CHEBI:29105"/>
    </cofactor>
</comment>
<dbReference type="PANTHER" id="PTHR30096">
    <property type="entry name" value="4,5-DOPA DIOXYGENASE EXTRADIOL-LIKE PROTEIN"/>
    <property type="match status" value="1"/>
</dbReference>
<evidence type="ECO:0000256" key="3">
    <source>
        <dbReference type="ARBA" id="ARBA00022723"/>
    </source>
</evidence>
<organism evidence="8 9">
    <name type="scientific">Orrella marina</name>
    <dbReference type="NCBI Taxonomy" id="2163011"/>
    <lineage>
        <taxon>Bacteria</taxon>
        <taxon>Pseudomonadati</taxon>
        <taxon>Pseudomonadota</taxon>
        <taxon>Betaproteobacteria</taxon>
        <taxon>Burkholderiales</taxon>
        <taxon>Alcaligenaceae</taxon>
        <taxon>Orrella</taxon>
    </lineage>
</organism>
<evidence type="ECO:0000256" key="4">
    <source>
        <dbReference type="ARBA" id="ARBA00022833"/>
    </source>
</evidence>